<dbReference type="AlphaFoldDB" id="A0A0F8X7E3"/>
<gene>
    <name evidence="1" type="ORF">LCGC14_2978190</name>
</gene>
<organism evidence="1">
    <name type="scientific">marine sediment metagenome</name>
    <dbReference type="NCBI Taxonomy" id="412755"/>
    <lineage>
        <taxon>unclassified sequences</taxon>
        <taxon>metagenomes</taxon>
        <taxon>ecological metagenomes</taxon>
    </lineage>
</organism>
<sequence length="69" mass="7240">MFQHACTGELNWSIDVFTAWESGIGAVLINPMGYIGPGLSQSEEIAASINTSKLGDVTMQLGNPVGSLN</sequence>
<proteinExistence type="predicted"/>
<dbReference type="EMBL" id="LAZR01060750">
    <property type="protein sequence ID" value="KKK65037.1"/>
    <property type="molecule type" value="Genomic_DNA"/>
</dbReference>
<name>A0A0F8X7E3_9ZZZZ</name>
<evidence type="ECO:0000313" key="1">
    <source>
        <dbReference type="EMBL" id="KKK65037.1"/>
    </source>
</evidence>
<comment type="caution">
    <text evidence="1">The sequence shown here is derived from an EMBL/GenBank/DDBJ whole genome shotgun (WGS) entry which is preliminary data.</text>
</comment>
<accession>A0A0F8X7E3</accession>
<protein>
    <submittedName>
        <fullName evidence="1">Uncharacterized protein</fullName>
    </submittedName>
</protein>
<reference evidence="1" key="1">
    <citation type="journal article" date="2015" name="Nature">
        <title>Complex archaea that bridge the gap between prokaryotes and eukaryotes.</title>
        <authorList>
            <person name="Spang A."/>
            <person name="Saw J.H."/>
            <person name="Jorgensen S.L."/>
            <person name="Zaremba-Niedzwiedzka K."/>
            <person name="Martijn J."/>
            <person name="Lind A.E."/>
            <person name="van Eijk R."/>
            <person name="Schleper C."/>
            <person name="Guy L."/>
            <person name="Ettema T.J."/>
        </authorList>
    </citation>
    <scope>NUCLEOTIDE SEQUENCE</scope>
</reference>